<proteinExistence type="predicted"/>
<comment type="caution">
    <text evidence="1">The sequence shown here is derived from an EMBL/GenBank/DDBJ whole genome shotgun (WGS) entry which is preliminary data.</text>
</comment>
<dbReference type="RefSeq" id="WP_018395725.1">
    <property type="nucleotide sequence ID" value="NZ_LQWZ01000030.1"/>
</dbReference>
<dbReference type="EMBL" id="LQWZ01000030">
    <property type="protein sequence ID" value="OAH55021.1"/>
    <property type="molecule type" value="Genomic_DNA"/>
</dbReference>
<reference evidence="1 2" key="1">
    <citation type="submission" date="2016-01" db="EMBL/GenBank/DDBJ databases">
        <title>Investigation of taxonomic status of Bacillus aminovorans.</title>
        <authorList>
            <person name="Verma A."/>
            <person name="Pal Y."/>
            <person name="Krishnamurthi S."/>
        </authorList>
    </citation>
    <scope>NUCLEOTIDE SEQUENCE [LARGE SCALE GENOMIC DNA]</scope>
    <source>
        <strain evidence="1 2">DSM 4337</strain>
    </source>
</reference>
<name>A0A177KR38_9BACI</name>
<dbReference type="Proteomes" id="UP000077271">
    <property type="component" value="Unassembled WGS sequence"/>
</dbReference>
<evidence type="ECO:0008006" key="3">
    <source>
        <dbReference type="Google" id="ProtNLM"/>
    </source>
</evidence>
<evidence type="ECO:0000313" key="1">
    <source>
        <dbReference type="EMBL" id="OAH55021.1"/>
    </source>
</evidence>
<sequence length="150" mass="17959">MSFENELEKFGLEPIFEDRLYERYEFTVKVQGDEFKGHFHNDEIQWLQPKPRQMIGDDKTDTLEKSIYKLMKEHSTTSSVKDVELTPAFEGKLHERQQFTIQIQGKEYKGFVHEGEIQWFHPHPHQEFKDEHVQAIEAEIHEKAVDQEKE</sequence>
<protein>
    <recommendedName>
        <fullName evidence="3">HicA family toxin-antitoxin system</fullName>
    </recommendedName>
</protein>
<evidence type="ECO:0000313" key="2">
    <source>
        <dbReference type="Proteomes" id="UP000077271"/>
    </source>
</evidence>
<accession>A0A177KR38</accession>
<dbReference type="OrthoDB" id="2602945at2"/>
<gene>
    <name evidence="1" type="ORF">AWH48_20365</name>
</gene>
<dbReference type="AlphaFoldDB" id="A0A177KR38"/>
<organism evidence="1 2">
    <name type="scientific">Domibacillus aminovorans</name>
    <dbReference type="NCBI Taxonomy" id="29332"/>
    <lineage>
        <taxon>Bacteria</taxon>
        <taxon>Bacillati</taxon>
        <taxon>Bacillota</taxon>
        <taxon>Bacilli</taxon>
        <taxon>Bacillales</taxon>
        <taxon>Bacillaceae</taxon>
        <taxon>Domibacillus</taxon>
    </lineage>
</organism>